<protein>
    <submittedName>
        <fullName evidence="1">Uncharacterized protein</fullName>
    </submittedName>
</protein>
<dbReference type="RefSeq" id="WP_080175963.1">
    <property type="nucleotide sequence ID" value="NZ_AP024856.1"/>
</dbReference>
<sequence>MTVEQLPVWLAPYAIKNVEALMRHPDHLQNIHHMVLRCEKFKHQYEGRVVSGMTFANMANGTFENIYYKDIIDGHCFPWEYYHGVFLDVEYEHIHLSHDLDEIQIKITKISVMGTYCADAR</sequence>
<proteinExistence type="predicted"/>
<evidence type="ECO:0000313" key="1">
    <source>
        <dbReference type="EMBL" id="SKA51969.1"/>
    </source>
</evidence>
<organism evidence="1 2">
    <name type="scientific">Photobacterium toruni</name>
    <dbReference type="NCBI Taxonomy" id="1935446"/>
    <lineage>
        <taxon>Bacteria</taxon>
        <taxon>Pseudomonadati</taxon>
        <taxon>Pseudomonadota</taxon>
        <taxon>Gammaproteobacteria</taxon>
        <taxon>Vibrionales</taxon>
        <taxon>Vibrionaceae</taxon>
        <taxon>Photobacterium</taxon>
    </lineage>
</organism>
<evidence type="ECO:0000313" key="2">
    <source>
        <dbReference type="Proteomes" id="UP000191116"/>
    </source>
</evidence>
<dbReference type="Proteomes" id="UP000191116">
    <property type="component" value="Unassembled WGS sequence"/>
</dbReference>
<gene>
    <name evidence="1" type="ORF">CZ814_03244</name>
</gene>
<reference evidence="1 2" key="1">
    <citation type="submission" date="2017-02" db="EMBL/GenBank/DDBJ databases">
        <authorList>
            <person name="Peterson S.W."/>
        </authorList>
    </citation>
    <scope>NUCLEOTIDE SEQUENCE [LARGE SCALE GENOMIC DNA]</scope>
    <source>
        <strain evidence="1 2">CECT 9189</strain>
    </source>
</reference>
<dbReference type="EMBL" id="FUWP01000023">
    <property type="protein sequence ID" value="SKA51969.1"/>
    <property type="molecule type" value="Genomic_DNA"/>
</dbReference>
<dbReference type="AlphaFoldDB" id="A0A1T4UH11"/>
<name>A0A1T4UH11_9GAMM</name>
<accession>A0A1T4UH11</accession>